<dbReference type="Proteomes" id="UP000266568">
    <property type="component" value="Unassembled WGS sequence"/>
</dbReference>
<name>A0A397PLY0_9SPHN</name>
<dbReference type="EMBL" id="QXDC01000002">
    <property type="protein sequence ID" value="RIA46701.1"/>
    <property type="molecule type" value="Genomic_DNA"/>
</dbReference>
<comment type="caution">
    <text evidence="7">The sequence shown here is derived from an EMBL/GenBank/DDBJ whole genome shotgun (WGS) entry which is preliminary data.</text>
</comment>
<dbReference type="OrthoDB" id="5297619at2"/>
<evidence type="ECO:0000313" key="7">
    <source>
        <dbReference type="EMBL" id="RIA46701.1"/>
    </source>
</evidence>
<dbReference type="InterPro" id="IPR038730">
    <property type="entry name" value="HyfE-like"/>
</dbReference>
<keyword evidence="5 6" id="KW-0472">Membrane</keyword>
<comment type="subcellular location">
    <subcellularLocation>
        <location evidence="1">Cell membrane</location>
        <topology evidence="1">Multi-pass membrane protein</topology>
    </subcellularLocation>
</comment>
<feature type="transmembrane region" description="Helical" evidence="6">
    <location>
        <begin position="105"/>
        <end position="123"/>
    </location>
</feature>
<feature type="transmembrane region" description="Helical" evidence="6">
    <location>
        <begin position="186"/>
        <end position="209"/>
    </location>
</feature>
<dbReference type="PANTHER" id="PTHR38601:SF1">
    <property type="entry name" value="HYDROGENASE-4 COMPONENT E"/>
    <property type="match status" value="1"/>
</dbReference>
<dbReference type="AlphaFoldDB" id="A0A397PLY0"/>
<dbReference type="RefSeq" id="WP_119034777.1">
    <property type="nucleotide sequence ID" value="NZ_QXDC01000002.1"/>
</dbReference>
<protein>
    <submittedName>
        <fullName evidence="7">Hydrogenase-4 component E</fullName>
    </submittedName>
</protein>
<proteinExistence type="predicted"/>
<feature type="transmembrane region" description="Helical" evidence="6">
    <location>
        <begin position="129"/>
        <end position="154"/>
    </location>
</feature>
<feature type="transmembrane region" description="Helical" evidence="6">
    <location>
        <begin position="6"/>
        <end position="30"/>
    </location>
</feature>
<evidence type="ECO:0000313" key="8">
    <source>
        <dbReference type="Proteomes" id="UP000266568"/>
    </source>
</evidence>
<feature type="transmembrane region" description="Helical" evidence="6">
    <location>
        <begin position="64"/>
        <end position="84"/>
    </location>
</feature>
<evidence type="ECO:0000256" key="6">
    <source>
        <dbReference type="SAM" id="Phobius"/>
    </source>
</evidence>
<gene>
    <name evidence="7" type="ORF">DFR49_1252</name>
</gene>
<dbReference type="PANTHER" id="PTHR38601">
    <property type="entry name" value="HYDROGENASE-4 COMPONENT E"/>
    <property type="match status" value="1"/>
</dbReference>
<keyword evidence="8" id="KW-1185">Reference proteome</keyword>
<evidence type="ECO:0000256" key="5">
    <source>
        <dbReference type="ARBA" id="ARBA00023136"/>
    </source>
</evidence>
<keyword evidence="4 6" id="KW-1133">Transmembrane helix</keyword>
<evidence type="ECO:0000256" key="3">
    <source>
        <dbReference type="ARBA" id="ARBA00022692"/>
    </source>
</evidence>
<evidence type="ECO:0000256" key="2">
    <source>
        <dbReference type="ARBA" id="ARBA00022475"/>
    </source>
</evidence>
<keyword evidence="3 6" id="KW-0812">Transmembrane</keyword>
<reference evidence="7 8" key="1">
    <citation type="submission" date="2018-08" db="EMBL/GenBank/DDBJ databases">
        <title>Genomic Encyclopedia of Type Strains, Phase IV (KMG-IV): sequencing the most valuable type-strain genomes for metagenomic binning, comparative biology and taxonomic classification.</title>
        <authorList>
            <person name="Goeker M."/>
        </authorList>
    </citation>
    <scope>NUCLEOTIDE SEQUENCE [LARGE SCALE GENOMIC DNA]</scope>
    <source>
        <strain evidence="7 8">DSM 25527</strain>
    </source>
</reference>
<keyword evidence="2" id="KW-1003">Cell membrane</keyword>
<evidence type="ECO:0000256" key="1">
    <source>
        <dbReference type="ARBA" id="ARBA00004651"/>
    </source>
</evidence>
<feature type="transmembrane region" description="Helical" evidence="6">
    <location>
        <begin position="161"/>
        <end position="180"/>
    </location>
</feature>
<dbReference type="GO" id="GO:0005886">
    <property type="term" value="C:plasma membrane"/>
    <property type="evidence" value="ECO:0007669"/>
    <property type="project" value="UniProtKB-SubCell"/>
</dbReference>
<organism evidence="7 8">
    <name type="scientific">Hephaestia caeni</name>
    <dbReference type="NCBI Taxonomy" id="645617"/>
    <lineage>
        <taxon>Bacteria</taxon>
        <taxon>Pseudomonadati</taxon>
        <taxon>Pseudomonadota</taxon>
        <taxon>Alphaproteobacteria</taxon>
        <taxon>Sphingomonadales</taxon>
        <taxon>Sphingomonadaceae</taxon>
        <taxon>Hephaestia</taxon>
    </lineage>
</organism>
<evidence type="ECO:0000256" key="4">
    <source>
        <dbReference type="ARBA" id="ARBA00022989"/>
    </source>
</evidence>
<feature type="transmembrane region" description="Helical" evidence="6">
    <location>
        <begin position="37"/>
        <end position="58"/>
    </location>
</feature>
<sequence>MTLTALPPIATSIFGLLAIAALLLTFVMLGSRWLDHYLYAFAAESWMIAGLSATVGIYAGYPELILIALLTIVFRGVLLPYLIWRIIQRQAADHEVEAILRPSSSLLVGAAAVIFALVVAYHIGDDLGLVGTVAVLALTVMLAMKLIGFLMLVFRHEAISQVLGLLVLENGIFLGAQILVPGMPMLFEIVILFDLLVAVACFGILVRYLRSAIGSTSSLGLRKLRG</sequence>
<accession>A0A397PLY0</accession>